<evidence type="ECO:0000313" key="2">
    <source>
        <dbReference type="EMBL" id="QQG33727.1"/>
    </source>
</evidence>
<dbReference type="EMBL" id="MW343794">
    <property type="protein sequence ID" value="QQG33727.1"/>
    <property type="molecule type" value="Genomic_DNA"/>
</dbReference>
<dbReference type="RefSeq" id="YP_010671975.1">
    <property type="nucleotide sequence ID" value="NC_070973.1"/>
</dbReference>
<keyword evidence="3" id="KW-1185">Reference proteome</keyword>
<organism evidence="2 3">
    <name type="scientific">Cronobacter phage A24</name>
    <dbReference type="NCBI Taxonomy" id="2795745"/>
    <lineage>
        <taxon>Viruses</taxon>
        <taxon>Duplodnaviria</taxon>
        <taxon>Heunggongvirae</taxon>
        <taxon>Uroviricota</taxon>
        <taxon>Caudoviricetes</taxon>
        <taxon>Grimontviridae</taxon>
        <taxon>Crifsvirus</taxon>
        <taxon>Crifsvirus A24</taxon>
    </lineage>
</organism>
<name>A0A7T5QXT2_9CAUD</name>
<feature type="transmembrane region" description="Helical" evidence="1">
    <location>
        <begin position="15"/>
        <end position="37"/>
    </location>
</feature>
<accession>A0A7T5QXT2</accession>
<reference evidence="2 3" key="1">
    <citation type="submission" date="2020-12" db="EMBL/GenBank/DDBJ databases">
        <authorList>
            <person name="Luo D."/>
            <person name="Li C."/>
            <person name="Zeng H."/>
        </authorList>
    </citation>
    <scope>NUCLEOTIDE SEQUENCE [LARGE SCALE GENOMIC DNA]</scope>
</reference>
<sequence>MATRNSEVTTVTARVVSGVVALSAFGAFFGLLIGGFVGL</sequence>
<evidence type="ECO:0000256" key="1">
    <source>
        <dbReference type="SAM" id="Phobius"/>
    </source>
</evidence>
<protein>
    <submittedName>
        <fullName evidence="2">Uncharacterized protein</fullName>
    </submittedName>
</protein>
<keyword evidence="1" id="KW-0812">Transmembrane</keyword>
<proteinExistence type="predicted"/>
<keyword evidence="1" id="KW-1133">Transmembrane helix</keyword>
<evidence type="ECO:0000313" key="3">
    <source>
        <dbReference type="Proteomes" id="UP000595896"/>
    </source>
</evidence>
<dbReference type="GeneID" id="77948237"/>
<dbReference type="Proteomes" id="UP000595896">
    <property type="component" value="Segment"/>
</dbReference>
<dbReference type="KEGG" id="vg:77948237"/>
<keyword evidence="1" id="KW-0472">Membrane</keyword>